<dbReference type="AlphaFoldDB" id="A0A0E9U9T1"/>
<sequence>MLELADMDIKAKPGHKHTAGAICCVQVCRTQGGGILDL</sequence>
<dbReference type="EMBL" id="GBXM01046662">
    <property type="protein sequence ID" value="JAH61915.1"/>
    <property type="molecule type" value="Transcribed_RNA"/>
</dbReference>
<accession>A0A0E9U9T1</accession>
<name>A0A0E9U9T1_ANGAN</name>
<reference evidence="1" key="1">
    <citation type="submission" date="2014-11" db="EMBL/GenBank/DDBJ databases">
        <authorList>
            <person name="Amaro Gonzalez C."/>
        </authorList>
    </citation>
    <scope>NUCLEOTIDE SEQUENCE</scope>
</reference>
<reference evidence="1" key="2">
    <citation type="journal article" date="2015" name="Fish Shellfish Immunol.">
        <title>Early steps in the European eel (Anguilla anguilla)-Vibrio vulnificus interaction in the gills: Role of the RtxA13 toxin.</title>
        <authorList>
            <person name="Callol A."/>
            <person name="Pajuelo D."/>
            <person name="Ebbesson L."/>
            <person name="Teles M."/>
            <person name="MacKenzie S."/>
            <person name="Amaro C."/>
        </authorList>
    </citation>
    <scope>NUCLEOTIDE SEQUENCE</scope>
</reference>
<evidence type="ECO:0000313" key="1">
    <source>
        <dbReference type="EMBL" id="JAH61915.1"/>
    </source>
</evidence>
<organism evidence="1">
    <name type="scientific">Anguilla anguilla</name>
    <name type="common">European freshwater eel</name>
    <name type="synonym">Muraena anguilla</name>
    <dbReference type="NCBI Taxonomy" id="7936"/>
    <lineage>
        <taxon>Eukaryota</taxon>
        <taxon>Metazoa</taxon>
        <taxon>Chordata</taxon>
        <taxon>Craniata</taxon>
        <taxon>Vertebrata</taxon>
        <taxon>Euteleostomi</taxon>
        <taxon>Actinopterygii</taxon>
        <taxon>Neopterygii</taxon>
        <taxon>Teleostei</taxon>
        <taxon>Anguilliformes</taxon>
        <taxon>Anguillidae</taxon>
        <taxon>Anguilla</taxon>
    </lineage>
</organism>
<protein>
    <submittedName>
        <fullName evidence="1">Uncharacterized protein</fullName>
    </submittedName>
</protein>
<proteinExistence type="predicted"/>